<dbReference type="Proteomes" id="UP000193685">
    <property type="component" value="Unassembled WGS sequence"/>
</dbReference>
<evidence type="ECO:0000256" key="1">
    <source>
        <dbReference type="ARBA" id="ARBA00004141"/>
    </source>
</evidence>
<keyword evidence="9" id="KW-1185">Reference proteome</keyword>
<dbReference type="InterPro" id="IPR007277">
    <property type="entry name" value="Svp26/Tex261"/>
</dbReference>
<evidence type="ECO:0000313" key="9">
    <source>
        <dbReference type="Proteomes" id="UP000193685"/>
    </source>
</evidence>
<dbReference type="GO" id="GO:0097020">
    <property type="term" value="F:COPII receptor activity"/>
    <property type="evidence" value="ECO:0007669"/>
    <property type="project" value="InterPro"/>
</dbReference>
<dbReference type="STRING" id="56484.A0A1Y2FF25"/>
<evidence type="ECO:0000256" key="3">
    <source>
        <dbReference type="ARBA" id="ARBA00022692"/>
    </source>
</evidence>
<dbReference type="EMBL" id="MCFI01000009">
    <property type="protein sequence ID" value="ORY82533.1"/>
    <property type="molecule type" value="Genomic_DNA"/>
</dbReference>
<evidence type="ECO:0000256" key="2">
    <source>
        <dbReference type="ARBA" id="ARBA00008096"/>
    </source>
</evidence>
<dbReference type="AlphaFoldDB" id="A0A1Y2FF25"/>
<dbReference type="GeneID" id="63784334"/>
<feature type="transmembrane region" description="Helical" evidence="7">
    <location>
        <begin position="6"/>
        <end position="28"/>
    </location>
</feature>
<comment type="similarity">
    <text evidence="2">Belongs to the SVP26 family.</text>
</comment>
<dbReference type="RefSeq" id="XP_040725404.1">
    <property type="nucleotide sequence ID" value="XM_040867735.1"/>
</dbReference>
<comment type="caution">
    <text evidence="8">The sequence shown here is derived from an EMBL/GenBank/DDBJ whole genome shotgun (WGS) entry which is preliminary data.</text>
</comment>
<organism evidence="8 9">
    <name type="scientific">Protomyces lactucae-debilis</name>
    <dbReference type="NCBI Taxonomy" id="2754530"/>
    <lineage>
        <taxon>Eukaryota</taxon>
        <taxon>Fungi</taxon>
        <taxon>Dikarya</taxon>
        <taxon>Ascomycota</taxon>
        <taxon>Taphrinomycotina</taxon>
        <taxon>Taphrinomycetes</taxon>
        <taxon>Taphrinales</taxon>
        <taxon>Protomycetaceae</taxon>
        <taxon>Protomyces</taxon>
    </lineage>
</organism>
<evidence type="ECO:0000256" key="4">
    <source>
        <dbReference type="ARBA" id="ARBA00022989"/>
    </source>
</evidence>
<dbReference type="PANTHER" id="PTHR13144">
    <property type="entry name" value="TEX261 PROTEIN"/>
    <property type="match status" value="1"/>
</dbReference>
<dbReference type="Pfam" id="PF04148">
    <property type="entry name" value="Erv26"/>
    <property type="match status" value="1"/>
</dbReference>
<evidence type="ECO:0000256" key="6">
    <source>
        <dbReference type="SAM" id="MobiDB-lite"/>
    </source>
</evidence>
<comment type="subcellular location">
    <subcellularLocation>
        <location evidence="1">Membrane</location>
        <topology evidence="1">Multi-pass membrane protein</topology>
    </subcellularLocation>
</comment>
<keyword evidence="3 7" id="KW-0812">Transmembrane</keyword>
<dbReference type="GO" id="GO:0000139">
    <property type="term" value="C:Golgi membrane"/>
    <property type="evidence" value="ECO:0007669"/>
    <property type="project" value="TreeGrafter"/>
</dbReference>
<name>A0A1Y2FF25_PROLT</name>
<feature type="compositionally biased region" description="Polar residues" evidence="6">
    <location>
        <begin position="186"/>
        <end position="196"/>
    </location>
</feature>
<proteinExistence type="inferred from homology"/>
<evidence type="ECO:0000256" key="5">
    <source>
        <dbReference type="ARBA" id="ARBA00023136"/>
    </source>
</evidence>
<protein>
    <submittedName>
        <fullName evidence="8">Transmembrane adaptor Erv26</fullName>
    </submittedName>
</protein>
<evidence type="ECO:0000256" key="7">
    <source>
        <dbReference type="SAM" id="Phobius"/>
    </source>
</evidence>
<feature type="transmembrane region" description="Helical" evidence="7">
    <location>
        <begin position="48"/>
        <end position="75"/>
    </location>
</feature>
<keyword evidence="4 7" id="KW-1133">Transmembrane helix</keyword>
<reference evidence="8 9" key="1">
    <citation type="submission" date="2016-07" db="EMBL/GenBank/DDBJ databases">
        <title>Pervasive Adenine N6-methylation of Active Genes in Fungi.</title>
        <authorList>
            <consortium name="DOE Joint Genome Institute"/>
            <person name="Mondo S.J."/>
            <person name="Dannebaum R.O."/>
            <person name="Kuo R.C."/>
            <person name="Labutti K."/>
            <person name="Haridas S."/>
            <person name="Kuo A."/>
            <person name="Salamov A."/>
            <person name="Ahrendt S.R."/>
            <person name="Lipzen A."/>
            <person name="Sullivan W."/>
            <person name="Andreopoulos W.B."/>
            <person name="Clum A."/>
            <person name="Lindquist E."/>
            <person name="Daum C."/>
            <person name="Ramamoorthy G.K."/>
            <person name="Gryganskyi A."/>
            <person name="Culley D."/>
            <person name="Magnuson J.K."/>
            <person name="James T.Y."/>
            <person name="O'Malley M.A."/>
            <person name="Stajich J.E."/>
            <person name="Spatafora J.W."/>
            <person name="Visel A."/>
            <person name="Grigoriev I.V."/>
        </authorList>
    </citation>
    <scope>NUCLEOTIDE SEQUENCE [LARGE SCALE GENOMIC DNA]</scope>
    <source>
        <strain evidence="8 9">12-1054</strain>
    </source>
</reference>
<feature type="region of interest" description="Disordered" evidence="6">
    <location>
        <begin position="186"/>
        <end position="217"/>
    </location>
</feature>
<dbReference type="GO" id="GO:0005789">
    <property type="term" value="C:endoplasmic reticulum membrane"/>
    <property type="evidence" value="ECO:0007669"/>
    <property type="project" value="TreeGrafter"/>
</dbReference>
<evidence type="ECO:0000313" key="8">
    <source>
        <dbReference type="EMBL" id="ORY82533.1"/>
    </source>
</evidence>
<dbReference type="OMA" id="MGANERF"/>
<dbReference type="GO" id="GO:0006888">
    <property type="term" value="P:endoplasmic reticulum to Golgi vesicle-mediated transport"/>
    <property type="evidence" value="ECO:0007669"/>
    <property type="project" value="InterPro"/>
</dbReference>
<dbReference type="OrthoDB" id="28257at2759"/>
<dbReference type="GO" id="GO:0030134">
    <property type="term" value="C:COPII-coated ER to Golgi transport vesicle"/>
    <property type="evidence" value="ECO:0007669"/>
    <property type="project" value="TreeGrafter"/>
</dbReference>
<sequence>MLILLALSYIGGTVGFILVTLSIASGLYYVSEFVEEHARFSKLVIERLILLVVAFILLLMLVDGLSPVLGVLTLLAHGIYWRNLKDFPVIHMQSVWFIGAICSVLATHFLWFREFGRLQRESALLAQSAYGRPGGSSSGYGYGSTGQQVPGQVTFGQVSSFFGICVWLVPFSLFVSLSAGENTLPLSTPSRASSPSLGGIDAADGKLAGTQRGGGRQRAGGLVKQVYKRCGEVLQPVLQSLGITKEEDEYTRRTGHFA</sequence>
<accession>A0A1Y2FF25</accession>
<dbReference type="PANTHER" id="PTHR13144:SF0">
    <property type="entry name" value="PROTEIN TEX261"/>
    <property type="match status" value="1"/>
</dbReference>
<keyword evidence="5 7" id="KW-0472">Membrane</keyword>
<gene>
    <name evidence="8" type="ORF">BCR37DRAFT_347010</name>
</gene>
<feature type="transmembrane region" description="Helical" evidence="7">
    <location>
        <begin position="95"/>
        <end position="112"/>
    </location>
</feature>